<dbReference type="EMBL" id="CANTUW010000133">
    <property type="protein sequence ID" value="CAI7935207.1"/>
    <property type="molecule type" value="Genomic_DNA"/>
</dbReference>
<protein>
    <submittedName>
        <fullName evidence="20">Endogenous retrovirus group K member 11 Pol protein-like</fullName>
    </submittedName>
</protein>
<evidence type="ECO:0000313" key="21">
    <source>
        <dbReference type="Proteomes" id="UP001178461"/>
    </source>
</evidence>
<keyword evidence="21" id="KW-1185">Reference proteome</keyword>
<dbReference type="InterPro" id="IPR036397">
    <property type="entry name" value="RNaseH_sf"/>
</dbReference>
<dbReference type="PROSITE" id="PS50878">
    <property type="entry name" value="RT_POL"/>
    <property type="match status" value="1"/>
</dbReference>
<dbReference type="InterPro" id="IPR012337">
    <property type="entry name" value="RNaseH-like_sf"/>
</dbReference>
<dbReference type="GO" id="GO:0008270">
    <property type="term" value="F:zinc ion binding"/>
    <property type="evidence" value="ECO:0007669"/>
    <property type="project" value="UniProtKB-KW"/>
</dbReference>
<evidence type="ECO:0000256" key="12">
    <source>
        <dbReference type="ARBA" id="ARBA00023268"/>
    </source>
</evidence>
<evidence type="ECO:0000256" key="11">
    <source>
        <dbReference type="ARBA" id="ARBA00023125"/>
    </source>
</evidence>
<keyword evidence="8" id="KW-0862">Zinc</keyword>
<dbReference type="PROSITE" id="PS50994">
    <property type="entry name" value="INTEGRASE"/>
    <property type="match status" value="1"/>
</dbReference>
<dbReference type="Pfam" id="PF00552">
    <property type="entry name" value="IN_DBD_C"/>
    <property type="match status" value="1"/>
</dbReference>
<evidence type="ECO:0000256" key="8">
    <source>
        <dbReference type="ARBA" id="ARBA00022833"/>
    </source>
</evidence>
<keyword evidence="6" id="KW-0255">Endonuclease</keyword>
<evidence type="ECO:0000256" key="1">
    <source>
        <dbReference type="ARBA" id="ARBA00010879"/>
    </source>
</evidence>
<reference evidence="20" key="1">
    <citation type="submission" date="2022-12" db="EMBL/GenBank/DDBJ databases">
        <authorList>
            <person name="Alioto T."/>
            <person name="Alioto T."/>
            <person name="Gomez Garrido J."/>
        </authorList>
    </citation>
    <scope>NUCLEOTIDE SEQUENCE</scope>
</reference>
<dbReference type="PANTHER" id="PTHR41694">
    <property type="entry name" value="ENDOGENOUS RETROVIRUS GROUP K MEMBER POL PROTEIN"/>
    <property type="match status" value="1"/>
</dbReference>
<dbReference type="SUPFAM" id="SSF56672">
    <property type="entry name" value="DNA/RNA polymerases"/>
    <property type="match status" value="1"/>
</dbReference>
<keyword evidence="5" id="KW-0479">Metal-binding</keyword>
<dbReference type="AlphaFoldDB" id="A0AA35QQX8"/>
<keyword evidence="10" id="KW-0695">RNA-directed DNA polymerase</keyword>
<keyword evidence="4" id="KW-0540">Nuclease</keyword>
<evidence type="ECO:0000259" key="18">
    <source>
        <dbReference type="PROSITE" id="PS50994"/>
    </source>
</evidence>
<evidence type="ECO:0000256" key="7">
    <source>
        <dbReference type="ARBA" id="ARBA00022801"/>
    </source>
</evidence>
<keyword evidence="12" id="KW-0511">Multifunctional enzyme</keyword>
<accession>A0AA35QQX8</accession>
<dbReference type="PROSITE" id="PS50876">
    <property type="entry name" value="ZF_INTEGRASE"/>
    <property type="match status" value="1"/>
</dbReference>
<feature type="domain" description="Reverse transcriptase" evidence="16">
    <location>
        <begin position="1"/>
        <end position="133"/>
    </location>
</feature>
<evidence type="ECO:0000256" key="14">
    <source>
        <dbReference type="PROSITE-ProRule" id="PRU00506"/>
    </source>
</evidence>
<dbReference type="Gene3D" id="2.30.30.10">
    <property type="entry name" value="Integrase, C-terminal domain superfamily, retroviral"/>
    <property type="match status" value="1"/>
</dbReference>
<keyword evidence="11" id="KW-0238">DNA-binding</keyword>
<dbReference type="Gene3D" id="3.30.70.270">
    <property type="match status" value="2"/>
</dbReference>
<organism evidence="20 21">
    <name type="scientific">Podarcis lilfordi</name>
    <name type="common">Lilford's wall lizard</name>
    <dbReference type="NCBI Taxonomy" id="74358"/>
    <lineage>
        <taxon>Eukaryota</taxon>
        <taxon>Metazoa</taxon>
        <taxon>Chordata</taxon>
        <taxon>Craniata</taxon>
        <taxon>Vertebrata</taxon>
        <taxon>Euteleostomi</taxon>
        <taxon>Lepidosauria</taxon>
        <taxon>Squamata</taxon>
        <taxon>Bifurcata</taxon>
        <taxon>Unidentata</taxon>
        <taxon>Episquamata</taxon>
        <taxon>Laterata</taxon>
        <taxon>Lacertibaenia</taxon>
        <taxon>Lacertidae</taxon>
        <taxon>Podarcis</taxon>
    </lineage>
</organism>
<dbReference type="Pfam" id="PF00665">
    <property type="entry name" value="rve"/>
    <property type="match status" value="1"/>
</dbReference>
<feature type="domain" description="RNase H type-1" evidence="17">
    <location>
        <begin position="356"/>
        <end position="490"/>
    </location>
</feature>
<dbReference type="PANTHER" id="PTHR41694:SF4">
    <property type="entry name" value="ENDOGENOUS RETROVIRUS GROUP K MEMBER 10 POL PROTEIN-RELATED"/>
    <property type="match status" value="1"/>
</dbReference>
<dbReference type="GO" id="GO:0003964">
    <property type="term" value="F:RNA-directed DNA polymerase activity"/>
    <property type="evidence" value="ECO:0007669"/>
    <property type="project" value="UniProtKB-KW"/>
</dbReference>
<dbReference type="InterPro" id="IPR000477">
    <property type="entry name" value="RT_dom"/>
</dbReference>
<dbReference type="SUPFAM" id="SSF46919">
    <property type="entry name" value="N-terminal Zn binding domain of HIV integrase"/>
    <property type="match status" value="1"/>
</dbReference>
<dbReference type="Pfam" id="PF02022">
    <property type="entry name" value="Integrase_Zn"/>
    <property type="match status" value="1"/>
</dbReference>
<evidence type="ECO:0000259" key="17">
    <source>
        <dbReference type="PROSITE" id="PS50879"/>
    </source>
</evidence>
<dbReference type="InterPro" id="IPR010661">
    <property type="entry name" value="RVT_thumb"/>
</dbReference>
<dbReference type="SUPFAM" id="SSF50122">
    <property type="entry name" value="DNA-binding domain of retroviral integrase"/>
    <property type="match status" value="1"/>
</dbReference>
<dbReference type="GO" id="GO:0004523">
    <property type="term" value="F:RNA-DNA hybrid ribonuclease activity"/>
    <property type="evidence" value="ECO:0007669"/>
    <property type="project" value="InterPro"/>
</dbReference>
<evidence type="ECO:0000256" key="6">
    <source>
        <dbReference type="ARBA" id="ARBA00022759"/>
    </source>
</evidence>
<sequence length="893" mass="100239">MLPQNHQLAVIDLKDCFFSIPLAPQDRQRFAFTLPVLNNSQPTQRFQWVVLPQGMRNSPTLCQYFVDKALQPFRERHPVVTCYHYMDDILLSSSHISDILLEDLTHALMQAGLTVAKEKIQRTLPITYLGHKLSAAAAIPVAPQLQFPDHLKLVDLQQLLGQLNWIKSYLDLPTSTLSPLFSALKGHKDPASKITVTPAMEEALTTVNNHLRRCMVDRIPSLSMAQLSLAVFATPLLPTAILYTTGQKPGTVSIVEWLHLPHTPPRNVYATPNSVMDLVVRGRHRALALSGMDLQSVYLPFSQEEFMHLMMTAVPTQIAFADFLGKIIHNPPRDPRLSFLTGLRYVLRTALSPLPLPSALTVFTDGTKSRGVVVWDEEGKWKSLYTTEQSSAQRAELAAVILAFQQFADIPFNLIVDTQYVYNLLNVLPLSYITPAIDDNLFALFSTLQSLVQARTCQFYVAHLRSHTGHPGYLAEGNDRADQALKNGIFSLFSDPFESHSVFHQNAKVLAKSFSLPISQARDIVSQCAVCSKSPTVIPYDAVNPRGLHPLAIWQMDVTYTPSLAPFSKVHLTVDTASGFIWATPLKGETTRHVIQHLMRCFAVMGKPHTLKTDNGPAYISQAFSDFCSLWDVRLTHGIPFNSTGQAIVERSHLTFKTLLNKQLGGRSATVSEIPNIVHQVLFTLNHLLYPHNKDFTPAELHFRKEEVLQRPLVSYRLLPDPQWKGPTSLLSWGRGFAAIDVDGETRWVPARWRHRHIDAPWIKSPSTAVPVFPGTSKGHLRPYLIDPLPLGSHHDYQLPSVDTVKRRSRRAALLQKARKPELYHQIWTNNTYVRDINNFASILNLSECWDLLCCVAAFNAYPLCLLNVVPGGIVQDLPLESQEEFTLQDISV</sequence>
<gene>
    <name evidence="20" type="ORF">PODLI_1B016259</name>
</gene>
<dbReference type="GO" id="GO:0035613">
    <property type="term" value="F:RNA stem-loop binding"/>
    <property type="evidence" value="ECO:0007669"/>
    <property type="project" value="TreeGrafter"/>
</dbReference>
<dbReference type="SUPFAM" id="SSF53098">
    <property type="entry name" value="Ribonuclease H-like"/>
    <property type="match status" value="1"/>
</dbReference>
<evidence type="ECO:0000313" key="20">
    <source>
        <dbReference type="EMBL" id="CAI7935207.1"/>
    </source>
</evidence>
<evidence type="ECO:0000259" key="15">
    <source>
        <dbReference type="PROSITE" id="PS50876"/>
    </source>
</evidence>
<dbReference type="GO" id="GO:0003677">
    <property type="term" value="F:DNA binding"/>
    <property type="evidence" value="ECO:0007669"/>
    <property type="project" value="UniProtKB-KW"/>
</dbReference>
<keyword evidence="9" id="KW-0229">DNA integration</keyword>
<dbReference type="InterPro" id="IPR043128">
    <property type="entry name" value="Rev_trsase/Diguanyl_cyclase"/>
</dbReference>
<comment type="caution">
    <text evidence="20">The sequence shown here is derived from an EMBL/GenBank/DDBJ whole genome shotgun (WGS) entry which is preliminary data.</text>
</comment>
<evidence type="ECO:0000259" key="16">
    <source>
        <dbReference type="PROSITE" id="PS50878"/>
    </source>
</evidence>
<evidence type="ECO:0000256" key="3">
    <source>
        <dbReference type="ARBA" id="ARBA00022695"/>
    </source>
</evidence>
<dbReference type="Proteomes" id="UP001178461">
    <property type="component" value="Unassembled WGS sequence"/>
</dbReference>
<evidence type="ECO:0000256" key="13">
    <source>
        <dbReference type="PROSITE-ProRule" id="PRU00450"/>
    </source>
</evidence>
<keyword evidence="2" id="KW-0808">Transferase</keyword>
<dbReference type="GO" id="GO:0015074">
    <property type="term" value="P:DNA integration"/>
    <property type="evidence" value="ECO:0007669"/>
    <property type="project" value="UniProtKB-KW"/>
</dbReference>
<feature type="domain" description="Integrase-type" evidence="19">
    <location>
        <begin position="712"/>
        <end position="759"/>
    </location>
</feature>
<feature type="domain" description="Integrase catalytic" evidence="18">
    <location>
        <begin position="546"/>
        <end position="706"/>
    </location>
</feature>
<keyword evidence="13" id="KW-0863">Zinc-finger</keyword>
<feature type="DNA-binding region" description="Integrase-type" evidence="14">
    <location>
        <begin position="712"/>
        <end position="759"/>
    </location>
</feature>
<evidence type="ECO:0000259" key="19">
    <source>
        <dbReference type="PROSITE" id="PS51027"/>
    </source>
</evidence>
<dbReference type="Gene3D" id="3.10.10.10">
    <property type="entry name" value="HIV Type 1 Reverse Transcriptase, subunit A, domain 1"/>
    <property type="match status" value="1"/>
</dbReference>
<dbReference type="InterPro" id="IPR043502">
    <property type="entry name" value="DNA/RNA_pol_sf"/>
</dbReference>
<dbReference type="Gene3D" id="1.10.10.200">
    <property type="match status" value="1"/>
</dbReference>
<keyword evidence="7" id="KW-0378">Hydrolase</keyword>
<name>A0AA35QQX8_9SAUR</name>
<comment type="similarity">
    <text evidence="1">Belongs to the beta type-B retroviral polymerase family. HERV class-II K(HML-2) pol subfamily.</text>
</comment>
<evidence type="ECO:0000256" key="5">
    <source>
        <dbReference type="ARBA" id="ARBA00022723"/>
    </source>
</evidence>
<dbReference type="PROSITE" id="PS50879">
    <property type="entry name" value="RNASE_H_1"/>
    <property type="match status" value="1"/>
</dbReference>
<dbReference type="Pfam" id="PF00075">
    <property type="entry name" value="RNase_H"/>
    <property type="match status" value="1"/>
</dbReference>
<dbReference type="Gene3D" id="3.30.420.10">
    <property type="entry name" value="Ribonuclease H-like superfamily/Ribonuclease H"/>
    <property type="match status" value="2"/>
</dbReference>
<dbReference type="InterPro" id="IPR001584">
    <property type="entry name" value="Integrase_cat-core"/>
</dbReference>
<evidence type="ECO:0000256" key="10">
    <source>
        <dbReference type="ARBA" id="ARBA00022918"/>
    </source>
</evidence>
<dbReference type="InterPro" id="IPR036862">
    <property type="entry name" value="Integrase_C_dom_sf_retrovir"/>
</dbReference>
<evidence type="ECO:0000256" key="4">
    <source>
        <dbReference type="ARBA" id="ARBA00022722"/>
    </source>
</evidence>
<evidence type="ECO:0000256" key="2">
    <source>
        <dbReference type="ARBA" id="ARBA00022679"/>
    </source>
</evidence>
<feature type="domain" description="Integrase-type" evidence="15">
    <location>
        <begin position="491"/>
        <end position="532"/>
    </location>
</feature>
<dbReference type="InterPro" id="IPR003308">
    <property type="entry name" value="Integrase_Zn-bd_dom_N"/>
</dbReference>
<evidence type="ECO:0000256" key="9">
    <source>
        <dbReference type="ARBA" id="ARBA00022908"/>
    </source>
</evidence>
<dbReference type="Pfam" id="PF06817">
    <property type="entry name" value="RVT_thumb"/>
    <property type="match status" value="1"/>
</dbReference>
<dbReference type="InterPro" id="IPR001037">
    <property type="entry name" value="Integrase_C_retrovir"/>
</dbReference>
<dbReference type="Pfam" id="PF00078">
    <property type="entry name" value="RVT_1"/>
    <property type="match status" value="1"/>
</dbReference>
<dbReference type="InterPro" id="IPR002156">
    <property type="entry name" value="RNaseH_domain"/>
</dbReference>
<proteinExistence type="inferred from homology"/>
<dbReference type="PROSITE" id="PS51027">
    <property type="entry name" value="INTEGRASE_DBD"/>
    <property type="match status" value="1"/>
</dbReference>
<keyword evidence="3" id="KW-0548">Nucleotidyltransferase</keyword>
<dbReference type="InterPro" id="IPR017856">
    <property type="entry name" value="Integrase-like_N"/>
</dbReference>